<sequence>MIKAEAEKKLSDIENANINSRLITTMEIDFTDIYLGEYNVLIAMINSLYEKNLEKADENKTKDMIIDGIIKKKCIGFLRLNSIYVLYNSYS</sequence>
<evidence type="ECO:0000313" key="1">
    <source>
        <dbReference type="EMBL" id="MEA0976798.1"/>
    </source>
</evidence>
<proteinExistence type="predicted"/>
<reference evidence="1 2" key="1">
    <citation type="submission" date="2023-12" db="EMBL/GenBank/DDBJ databases">
        <title>Genome comparison identifies genes involved in endophytic behavior of Lysinibacillus irui and provides insights into its role as a plant-growth promoting bacterium.</title>
        <authorList>
            <person name="Hilario S."/>
            <person name="Matos I."/>
            <person name="Goncalves M.F.M."/>
            <person name="Pardo C.A."/>
            <person name="Santos M.J."/>
        </authorList>
    </citation>
    <scope>NUCLEOTIDE SEQUENCE [LARGE SCALE GENOMIC DNA]</scope>
    <source>
        <strain evidence="1 2">B3</strain>
    </source>
</reference>
<name>A0ABU5NL86_9BACI</name>
<dbReference type="EMBL" id="JAXUIA010000006">
    <property type="protein sequence ID" value="MEA0976798.1"/>
    <property type="molecule type" value="Genomic_DNA"/>
</dbReference>
<dbReference type="Proteomes" id="UP001289615">
    <property type="component" value="Unassembled WGS sequence"/>
</dbReference>
<protein>
    <submittedName>
        <fullName evidence="1">Uncharacterized protein</fullName>
    </submittedName>
</protein>
<organism evidence="1 2">
    <name type="scientific">Lysinibacillus irui</name>
    <dbReference type="NCBI Taxonomy" id="2998077"/>
    <lineage>
        <taxon>Bacteria</taxon>
        <taxon>Bacillati</taxon>
        <taxon>Bacillota</taxon>
        <taxon>Bacilli</taxon>
        <taxon>Bacillales</taxon>
        <taxon>Bacillaceae</taxon>
        <taxon>Lysinibacillus</taxon>
    </lineage>
</organism>
<keyword evidence="2" id="KW-1185">Reference proteome</keyword>
<accession>A0ABU5NL86</accession>
<gene>
    <name evidence="1" type="ORF">U6C28_10875</name>
</gene>
<comment type="caution">
    <text evidence="1">The sequence shown here is derived from an EMBL/GenBank/DDBJ whole genome shotgun (WGS) entry which is preliminary data.</text>
</comment>
<evidence type="ECO:0000313" key="2">
    <source>
        <dbReference type="Proteomes" id="UP001289615"/>
    </source>
</evidence>